<evidence type="ECO:0000256" key="4">
    <source>
        <dbReference type="ARBA" id="ARBA00011009"/>
    </source>
</evidence>
<dbReference type="PANTHER" id="PTHR21600:SF44">
    <property type="entry name" value="RIBOSOMAL LARGE SUBUNIT PSEUDOURIDINE SYNTHASE D"/>
    <property type="match status" value="1"/>
</dbReference>
<proteinExistence type="inferred from homology"/>
<keyword evidence="10" id="KW-0520">NAD</keyword>
<evidence type="ECO:0000256" key="1">
    <source>
        <dbReference type="ARBA" id="ARBA00005189"/>
    </source>
</evidence>
<dbReference type="Gene3D" id="3.10.290.10">
    <property type="entry name" value="RNA-binding S4 domain"/>
    <property type="match status" value="1"/>
</dbReference>
<dbReference type="InterPro" id="IPR011128">
    <property type="entry name" value="G3P_DH_NAD-dep_N"/>
</dbReference>
<dbReference type="Pfam" id="PF01210">
    <property type="entry name" value="NAD_Gly3P_dh_N"/>
    <property type="match status" value="1"/>
</dbReference>
<dbReference type="SUPFAM" id="SSF55174">
    <property type="entry name" value="Alpha-L RNA-binding motif"/>
    <property type="match status" value="1"/>
</dbReference>
<dbReference type="InterPro" id="IPR006109">
    <property type="entry name" value="G3P_DH_NAD-dep_C"/>
</dbReference>
<dbReference type="NCBIfam" id="TIGR00005">
    <property type="entry name" value="rluA_subfam"/>
    <property type="match status" value="1"/>
</dbReference>
<dbReference type="GO" id="GO:0046168">
    <property type="term" value="P:glycerol-3-phosphate catabolic process"/>
    <property type="evidence" value="ECO:0007669"/>
    <property type="project" value="UniProtKB-UniRule"/>
</dbReference>
<dbReference type="GO" id="GO:0005975">
    <property type="term" value="P:carbohydrate metabolic process"/>
    <property type="evidence" value="ECO:0007669"/>
    <property type="project" value="InterPro"/>
</dbReference>
<dbReference type="SUPFAM" id="SSF51735">
    <property type="entry name" value="NAD(P)-binding Rossmann-fold domains"/>
    <property type="match status" value="1"/>
</dbReference>
<evidence type="ECO:0000256" key="9">
    <source>
        <dbReference type="PROSITE-ProRule" id="PRU00182"/>
    </source>
</evidence>
<evidence type="ECO:0000256" key="7">
    <source>
        <dbReference type="ARBA" id="ARBA00023235"/>
    </source>
</evidence>
<keyword evidence="6 10" id="KW-0560">Oxidoreductase</keyword>
<dbReference type="FunFam" id="3.30.2350.10:FF:000006">
    <property type="entry name" value="Pseudouridine synthase"/>
    <property type="match status" value="1"/>
</dbReference>
<protein>
    <recommendedName>
        <fullName evidence="11">Glycerol-3-phosphate dehydrogenase [NAD(+)]</fullName>
        <ecNumber evidence="11">1.1.1.8</ecNumber>
    </recommendedName>
</protein>
<evidence type="ECO:0000256" key="5">
    <source>
        <dbReference type="ARBA" id="ARBA00022884"/>
    </source>
</evidence>
<dbReference type="CDD" id="cd00165">
    <property type="entry name" value="S4"/>
    <property type="match status" value="1"/>
</dbReference>
<reference evidence="13" key="1">
    <citation type="submission" date="2020-11" db="EMBL/GenBank/DDBJ databases">
        <authorList>
            <person name="Tran Van P."/>
        </authorList>
    </citation>
    <scope>NUCLEOTIDE SEQUENCE</scope>
</reference>
<dbReference type="InterPro" id="IPR006145">
    <property type="entry name" value="PsdUridine_synth_RsuA/RluA"/>
</dbReference>
<dbReference type="InterPro" id="IPR008927">
    <property type="entry name" value="6-PGluconate_DH-like_C_sf"/>
</dbReference>
<dbReference type="GO" id="GO:0141152">
    <property type="term" value="F:glycerol-3-phosphate dehydrogenase (NAD+) activity"/>
    <property type="evidence" value="ECO:0007669"/>
    <property type="project" value="UniProtKB-UniRule"/>
</dbReference>
<keyword evidence="5 9" id="KW-0694">RNA-binding</keyword>
<dbReference type="Pfam" id="PF07479">
    <property type="entry name" value="NAD_Gly3P_dh_C"/>
    <property type="match status" value="1"/>
</dbReference>
<dbReference type="CDD" id="cd02869">
    <property type="entry name" value="PseudoU_synth_RluA_like"/>
    <property type="match status" value="1"/>
</dbReference>
<evidence type="ECO:0000256" key="3">
    <source>
        <dbReference type="ARBA" id="ARBA00010876"/>
    </source>
</evidence>
<dbReference type="SUPFAM" id="SSF55120">
    <property type="entry name" value="Pseudouridine synthase"/>
    <property type="match status" value="1"/>
</dbReference>
<comment type="catalytic activity">
    <reaction evidence="11">
        <text>sn-glycerol 3-phosphate + NAD(+) = dihydroxyacetone phosphate + NADH + H(+)</text>
        <dbReference type="Rhea" id="RHEA:11092"/>
        <dbReference type="ChEBI" id="CHEBI:15378"/>
        <dbReference type="ChEBI" id="CHEBI:57540"/>
        <dbReference type="ChEBI" id="CHEBI:57597"/>
        <dbReference type="ChEBI" id="CHEBI:57642"/>
        <dbReference type="ChEBI" id="CHEBI:57945"/>
        <dbReference type="EC" id="1.1.1.8"/>
    </reaction>
</comment>
<dbReference type="InterPro" id="IPR020103">
    <property type="entry name" value="PsdUridine_synth_cat_dom_sf"/>
</dbReference>
<dbReference type="InterPro" id="IPR006168">
    <property type="entry name" value="G3P_DH_NAD-dep"/>
</dbReference>
<dbReference type="InterPro" id="IPR036291">
    <property type="entry name" value="NAD(P)-bd_dom_sf"/>
</dbReference>
<dbReference type="InterPro" id="IPR036986">
    <property type="entry name" value="S4_RNA-bd_sf"/>
</dbReference>
<feature type="domain" description="RNA-binding S4" evidence="12">
    <location>
        <begin position="288"/>
        <end position="348"/>
    </location>
</feature>
<comment type="pathway">
    <text evidence="2">Phospholipid metabolism; alpha-glycerophosphate cycle.</text>
</comment>
<dbReference type="OrthoDB" id="428658at2759"/>
<evidence type="ECO:0000313" key="13">
    <source>
        <dbReference type="EMBL" id="CAD7248388.1"/>
    </source>
</evidence>
<dbReference type="EC" id="1.1.1.8" evidence="11"/>
<dbReference type="UniPathway" id="UPA00086"/>
<sequence>PVIKELSNFLTSNHILIHGAKGFDVKVDYSKGAVEIRPQDICTMSEVILEETPVYRVGCISGPNLAKEIAQKQPAGTVLASRFKEVLAIGTEILQCDRFQIYGSNDIKGIELAGVFKNYIAIAAGASAALGYGENVKALLITKGISEMIAIGKALGVEPKSFLGLAGIGDLVATCSSPLSRNYSVGYRLAKGESIEQIISTMTEAAEGINTVKVIKYLSETVHIQAPLVGIIYKVMYEGHSLENGIKMLMRLNAGQDELESEELELEIDSDELVREINLEIDKGQEPMRIDKYLVSHVERISRSKFQAAADSGSLLVNDKPVKSSYKISPLDKIKVILPLPFGHEGIKPEDIPLNIVYEDNDMLIINKPAGMVVHPGVGNYKGTLVNALLFHVKNLGKGQDAMKPGIVHRLDKDTSGIMVLAKTDFSMAYLAKQFFDKTNHRKYVALVWGDLDANEGTINKNIGRDKFERKRMRTFEDDFEGKPSITHYKVIERFGYCTLVECILETGRTHQIRVHMASLGHPVFNDDRYGGNVIVKGTVFSKYKQFVENCFKVCPRQALHAKELGIEHPETKKWMTFDSELPEDMTALIEKWKTYSRGRLLEFEETT</sequence>
<dbReference type="GO" id="GO:0003723">
    <property type="term" value="F:RNA binding"/>
    <property type="evidence" value="ECO:0007669"/>
    <property type="project" value="UniProtKB-KW"/>
</dbReference>
<evidence type="ECO:0000256" key="6">
    <source>
        <dbReference type="ARBA" id="ARBA00023002"/>
    </source>
</evidence>
<dbReference type="InterPro" id="IPR006225">
    <property type="entry name" value="PsdUridine_synth_RluC/D"/>
</dbReference>
<gene>
    <name evidence="13" type="ORF">DSTB1V02_LOCUS8201</name>
</gene>
<organism evidence="13">
    <name type="scientific">Darwinula stevensoni</name>
    <dbReference type="NCBI Taxonomy" id="69355"/>
    <lineage>
        <taxon>Eukaryota</taxon>
        <taxon>Metazoa</taxon>
        <taxon>Ecdysozoa</taxon>
        <taxon>Arthropoda</taxon>
        <taxon>Crustacea</taxon>
        <taxon>Oligostraca</taxon>
        <taxon>Ostracoda</taxon>
        <taxon>Podocopa</taxon>
        <taxon>Podocopida</taxon>
        <taxon>Darwinulocopina</taxon>
        <taxon>Darwinuloidea</taxon>
        <taxon>Darwinulidae</taxon>
        <taxon>Darwinula</taxon>
    </lineage>
</organism>
<dbReference type="SMART" id="SM00363">
    <property type="entry name" value="S4"/>
    <property type="match status" value="1"/>
</dbReference>
<dbReference type="InterPro" id="IPR002942">
    <property type="entry name" value="S4_RNA-bd"/>
</dbReference>
<evidence type="ECO:0000256" key="10">
    <source>
        <dbReference type="RuleBase" id="RU000437"/>
    </source>
</evidence>
<evidence type="ECO:0000256" key="11">
    <source>
        <dbReference type="RuleBase" id="RU361243"/>
    </source>
</evidence>
<evidence type="ECO:0000256" key="2">
    <source>
        <dbReference type="ARBA" id="ARBA00005192"/>
    </source>
</evidence>
<dbReference type="GO" id="GO:0051287">
    <property type="term" value="F:NAD binding"/>
    <property type="evidence" value="ECO:0007669"/>
    <property type="project" value="UniProtKB-UniRule"/>
</dbReference>
<dbReference type="InterPro" id="IPR013328">
    <property type="entry name" value="6PGD_dom2"/>
</dbReference>
<dbReference type="PANTHER" id="PTHR21600">
    <property type="entry name" value="MITOCHONDRIAL RNA PSEUDOURIDINE SYNTHASE"/>
    <property type="match status" value="1"/>
</dbReference>
<feature type="active site" evidence="8">
    <location>
        <position position="412"/>
    </location>
</feature>
<keyword evidence="14" id="KW-1185">Reference proteome</keyword>
<evidence type="ECO:0000259" key="12">
    <source>
        <dbReference type="SMART" id="SM00363"/>
    </source>
</evidence>
<dbReference type="GO" id="GO:0009982">
    <property type="term" value="F:pseudouridine synthase activity"/>
    <property type="evidence" value="ECO:0007669"/>
    <property type="project" value="InterPro"/>
</dbReference>
<feature type="non-terminal residue" evidence="13">
    <location>
        <position position="1"/>
    </location>
</feature>
<keyword evidence="7" id="KW-0413">Isomerase</keyword>
<dbReference type="Gene3D" id="1.10.1040.10">
    <property type="entry name" value="N-(1-d-carboxylethyl)-l-norvaline Dehydrogenase, domain 2"/>
    <property type="match status" value="1"/>
</dbReference>
<dbReference type="AlphaFoldDB" id="A0A7R9A6G3"/>
<comment type="pathway">
    <text evidence="1">Lipid metabolism.</text>
</comment>
<dbReference type="EMBL" id="CAJPEV010001823">
    <property type="protein sequence ID" value="CAG0894485.1"/>
    <property type="molecule type" value="Genomic_DNA"/>
</dbReference>
<dbReference type="InterPro" id="IPR006224">
    <property type="entry name" value="PsdUridine_synth_RluA-like_CS"/>
</dbReference>
<dbReference type="SUPFAM" id="SSF48179">
    <property type="entry name" value="6-phosphogluconate dehydrogenase C-terminal domain-like"/>
    <property type="match status" value="1"/>
</dbReference>
<dbReference type="Proteomes" id="UP000677054">
    <property type="component" value="Unassembled WGS sequence"/>
</dbReference>
<dbReference type="Gene3D" id="3.40.50.720">
    <property type="entry name" value="NAD(P)-binding Rossmann-like Domain"/>
    <property type="match status" value="1"/>
</dbReference>
<comment type="similarity">
    <text evidence="3">Belongs to the pseudouridine synthase RluA family.</text>
</comment>
<feature type="non-terminal residue" evidence="13">
    <location>
        <position position="608"/>
    </location>
</feature>
<dbReference type="EMBL" id="LR901340">
    <property type="protein sequence ID" value="CAD7248388.1"/>
    <property type="molecule type" value="Genomic_DNA"/>
</dbReference>
<dbReference type="PROSITE" id="PS01129">
    <property type="entry name" value="PSI_RLU"/>
    <property type="match status" value="1"/>
</dbReference>
<dbReference type="InterPro" id="IPR050188">
    <property type="entry name" value="RluA_PseudoU_synthase"/>
</dbReference>
<dbReference type="GO" id="GO:0000455">
    <property type="term" value="P:enzyme-directed rRNA pseudouridine synthesis"/>
    <property type="evidence" value="ECO:0007669"/>
    <property type="project" value="TreeGrafter"/>
</dbReference>
<dbReference type="PROSITE" id="PS50889">
    <property type="entry name" value="S4"/>
    <property type="match status" value="1"/>
</dbReference>
<evidence type="ECO:0000256" key="8">
    <source>
        <dbReference type="PIRSR" id="PIRSR606225-1"/>
    </source>
</evidence>
<evidence type="ECO:0000313" key="14">
    <source>
        <dbReference type="Proteomes" id="UP000677054"/>
    </source>
</evidence>
<dbReference type="PRINTS" id="PR00077">
    <property type="entry name" value="GPDHDRGNASE"/>
</dbReference>
<dbReference type="Pfam" id="PF00849">
    <property type="entry name" value="PseudoU_synth_2"/>
    <property type="match status" value="1"/>
</dbReference>
<accession>A0A7R9A6G3</accession>
<name>A0A7R9A6G3_9CRUS</name>
<dbReference type="GO" id="GO:0006650">
    <property type="term" value="P:glycerophospholipid metabolic process"/>
    <property type="evidence" value="ECO:0007669"/>
    <property type="project" value="UniProtKB-UniPathway"/>
</dbReference>
<comment type="similarity">
    <text evidence="4 10">Belongs to the NAD-dependent glycerol-3-phosphate dehydrogenase family.</text>
</comment>
<dbReference type="Gene3D" id="3.30.2350.10">
    <property type="entry name" value="Pseudouridine synthase"/>
    <property type="match status" value="1"/>
</dbReference>